<sequence length="125" mass="13804">MTQQVIRNNIARTLAANLDVEPNLAWGVDEYFEMWGDGAFPWVDGGNFTLHRNGALNKDERQALLPLVDALNAAWAETDGMSADEFLSTAWPSRISQLAGTAHSVMLARGCFSETDEELEPSDDF</sequence>
<accession>A0A842HWC9</accession>
<evidence type="ECO:0000313" key="1">
    <source>
        <dbReference type="EMBL" id="MBC2776727.1"/>
    </source>
</evidence>
<organism evidence="1 2">
    <name type="scientific">Parasphingopyxis marina</name>
    <dbReference type="NCBI Taxonomy" id="2761622"/>
    <lineage>
        <taxon>Bacteria</taxon>
        <taxon>Pseudomonadati</taxon>
        <taxon>Pseudomonadota</taxon>
        <taxon>Alphaproteobacteria</taxon>
        <taxon>Sphingomonadales</taxon>
        <taxon>Sphingomonadaceae</taxon>
        <taxon>Parasphingopyxis</taxon>
    </lineage>
</organism>
<comment type="caution">
    <text evidence="1">The sequence shown here is derived from an EMBL/GenBank/DDBJ whole genome shotgun (WGS) entry which is preliminary data.</text>
</comment>
<dbReference type="Proteomes" id="UP000564378">
    <property type="component" value="Unassembled WGS sequence"/>
</dbReference>
<dbReference type="AlphaFoldDB" id="A0A842HWC9"/>
<dbReference type="EMBL" id="JACJVJ010000001">
    <property type="protein sequence ID" value="MBC2776727.1"/>
    <property type="molecule type" value="Genomic_DNA"/>
</dbReference>
<keyword evidence="2" id="KW-1185">Reference proteome</keyword>
<gene>
    <name evidence="1" type="ORF">H6P80_03755</name>
</gene>
<proteinExistence type="predicted"/>
<protein>
    <submittedName>
        <fullName evidence="1">Uncharacterized protein</fullName>
    </submittedName>
</protein>
<evidence type="ECO:0000313" key="2">
    <source>
        <dbReference type="Proteomes" id="UP000564378"/>
    </source>
</evidence>
<reference evidence="1 2" key="1">
    <citation type="submission" date="2020-08" db="EMBL/GenBank/DDBJ databases">
        <title>Draft genome sequence of Parasphingopyxis sp. GrpM-11.</title>
        <authorList>
            <person name="Oh J."/>
            <person name="Roh D.-H."/>
        </authorList>
    </citation>
    <scope>NUCLEOTIDE SEQUENCE [LARGE SCALE GENOMIC DNA]</scope>
    <source>
        <strain evidence="1 2">GrpM-11</strain>
    </source>
</reference>
<name>A0A842HWC9_9SPHN</name>
<dbReference type="RefSeq" id="WP_185799988.1">
    <property type="nucleotide sequence ID" value="NZ_JACJVJ010000001.1"/>
</dbReference>